<reference evidence="1 2" key="1">
    <citation type="submission" date="2018-01" db="EMBL/GenBank/DDBJ databases">
        <title>Draft genome sequence of Nonomuraea sp. KC333.</title>
        <authorList>
            <person name="Sahin N."/>
            <person name="Saygin H."/>
            <person name="Ay H."/>
        </authorList>
    </citation>
    <scope>NUCLEOTIDE SEQUENCE [LARGE SCALE GENOMIC DNA]</scope>
    <source>
        <strain evidence="1 2">KC333</strain>
    </source>
</reference>
<dbReference type="Proteomes" id="UP000249304">
    <property type="component" value="Unassembled WGS sequence"/>
</dbReference>
<evidence type="ECO:0000313" key="2">
    <source>
        <dbReference type="Proteomes" id="UP000249304"/>
    </source>
</evidence>
<gene>
    <name evidence="1" type="ORF">C1J01_44795</name>
</gene>
<dbReference type="OrthoDB" id="3546290at2"/>
<dbReference type="EMBL" id="POUD01000388">
    <property type="protein sequence ID" value="PZG04324.1"/>
    <property type="molecule type" value="Genomic_DNA"/>
</dbReference>
<protein>
    <submittedName>
        <fullName evidence="1">Uncharacterized protein</fullName>
    </submittedName>
</protein>
<name>A0A2W2EHT4_9ACTN</name>
<dbReference type="AlphaFoldDB" id="A0A2W2EHT4"/>
<proteinExistence type="predicted"/>
<sequence length="108" mass="11591">MNDFGGHITRVLRDSAEPLSAADAGVLRILPNPIFSVHNRDIVAAEYYTADGRYGQVCKELRLPGYYARGEWLPGKVSTSPRHASVEAAVTAALAELPAGKRRAGIDG</sequence>
<keyword evidence="2" id="KW-1185">Reference proteome</keyword>
<organism evidence="1 2">
    <name type="scientific">Nonomuraea aridisoli</name>
    <dbReference type="NCBI Taxonomy" id="2070368"/>
    <lineage>
        <taxon>Bacteria</taxon>
        <taxon>Bacillati</taxon>
        <taxon>Actinomycetota</taxon>
        <taxon>Actinomycetes</taxon>
        <taxon>Streptosporangiales</taxon>
        <taxon>Streptosporangiaceae</taxon>
        <taxon>Nonomuraea</taxon>
    </lineage>
</organism>
<dbReference type="RefSeq" id="WP_111185116.1">
    <property type="nucleotide sequence ID" value="NZ_POUD01000388.1"/>
</dbReference>
<accession>A0A2W2EHT4</accession>
<evidence type="ECO:0000313" key="1">
    <source>
        <dbReference type="EMBL" id="PZG04324.1"/>
    </source>
</evidence>
<comment type="caution">
    <text evidence="1">The sequence shown here is derived from an EMBL/GenBank/DDBJ whole genome shotgun (WGS) entry which is preliminary data.</text>
</comment>